<name>A0ABY2SHM8_9HYPH</name>
<organism evidence="4 5">
    <name type="scientific">Martelella alba</name>
    <dbReference type="NCBI Taxonomy" id="2590451"/>
    <lineage>
        <taxon>Bacteria</taxon>
        <taxon>Pseudomonadati</taxon>
        <taxon>Pseudomonadota</taxon>
        <taxon>Alphaproteobacteria</taxon>
        <taxon>Hyphomicrobiales</taxon>
        <taxon>Aurantimonadaceae</taxon>
        <taxon>Martelella</taxon>
    </lineage>
</organism>
<evidence type="ECO:0000259" key="3">
    <source>
        <dbReference type="Pfam" id="PF00884"/>
    </source>
</evidence>
<dbReference type="InterPro" id="IPR017850">
    <property type="entry name" value="Alkaline_phosphatase_core_sf"/>
</dbReference>
<dbReference type="InterPro" id="IPR000917">
    <property type="entry name" value="Sulfatase_N"/>
</dbReference>
<protein>
    <submittedName>
        <fullName evidence="4">DUF229 domain-containing protein</fullName>
    </submittedName>
</protein>
<keyword evidence="2" id="KW-0732">Signal</keyword>
<gene>
    <name evidence="4" type="ORF">FCN80_17510</name>
</gene>
<accession>A0ABY2SHM8</accession>
<evidence type="ECO:0000256" key="1">
    <source>
        <dbReference type="ARBA" id="ARBA00008779"/>
    </source>
</evidence>
<reference evidence="4 5" key="1">
    <citation type="submission" date="2019-04" db="EMBL/GenBank/DDBJ databases">
        <authorList>
            <person name="Li M."/>
            <person name="Gao C."/>
        </authorList>
    </citation>
    <scope>NUCLEOTIDE SEQUENCE [LARGE SCALE GENOMIC DNA]</scope>
    <source>
        <strain evidence="4 5">BGMRC 2031</strain>
    </source>
</reference>
<comment type="similarity">
    <text evidence="1">Belongs to the sulfatase family.</text>
</comment>
<comment type="caution">
    <text evidence="4">The sequence shown here is derived from an EMBL/GenBank/DDBJ whole genome shotgun (WGS) entry which is preliminary data.</text>
</comment>
<evidence type="ECO:0000313" key="4">
    <source>
        <dbReference type="EMBL" id="TKI04612.1"/>
    </source>
</evidence>
<feature type="signal peptide" evidence="2">
    <location>
        <begin position="1"/>
        <end position="38"/>
    </location>
</feature>
<dbReference type="SUPFAM" id="SSF53649">
    <property type="entry name" value="Alkaline phosphatase-like"/>
    <property type="match status" value="1"/>
</dbReference>
<feature type="domain" description="Sulfatase N-terminal" evidence="3">
    <location>
        <begin position="49"/>
        <end position="399"/>
    </location>
</feature>
<dbReference type="Proteomes" id="UP000305202">
    <property type="component" value="Unassembled WGS sequence"/>
</dbReference>
<dbReference type="Gene3D" id="3.40.720.10">
    <property type="entry name" value="Alkaline Phosphatase, subunit A"/>
    <property type="match status" value="1"/>
</dbReference>
<dbReference type="EMBL" id="SZPQ01000027">
    <property type="protein sequence ID" value="TKI04612.1"/>
    <property type="molecule type" value="Genomic_DNA"/>
</dbReference>
<dbReference type="InterPro" id="IPR006311">
    <property type="entry name" value="TAT_signal"/>
</dbReference>
<dbReference type="PANTHER" id="PTHR42693">
    <property type="entry name" value="ARYLSULFATASE FAMILY MEMBER"/>
    <property type="match status" value="1"/>
</dbReference>
<feature type="chain" id="PRO_5045306089" evidence="2">
    <location>
        <begin position="39"/>
        <end position="519"/>
    </location>
</feature>
<dbReference type="PROSITE" id="PS51318">
    <property type="entry name" value="TAT"/>
    <property type="match status" value="1"/>
</dbReference>
<proteinExistence type="inferred from homology"/>
<keyword evidence="5" id="KW-1185">Reference proteome</keyword>
<evidence type="ECO:0000256" key="2">
    <source>
        <dbReference type="SAM" id="SignalP"/>
    </source>
</evidence>
<dbReference type="InterPro" id="IPR050738">
    <property type="entry name" value="Sulfatase"/>
</dbReference>
<dbReference type="PANTHER" id="PTHR42693:SF33">
    <property type="entry name" value="ARYLSULFATASE"/>
    <property type="match status" value="1"/>
</dbReference>
<sequence>MRSTFMYNDNEISRRNFLRAAILTPVAASALMTLPSMAGSQTAASGKRPNFLFIFPDQHRYDWLGGNTGLPIKTPNIDSLVARGTRFRQALVAAPVCGPSRACLASGRHYDQSGVGDNFTVYPISQATYYEKLRDAGYYVGACGKLDLSKPAFDNGLDGRNHMAEWGFSDMVNCAGKGDAVFEWDKFKTPFEPYMVYMVKRGVADIHAEDIASRGGGHAFGPDSYSKTYPTPLEDEDYEDNWIGRTGLDMMRRFPKDQSWHLVVNFAGPHDPEDITSRMEKTVRGRNFPAPNHSTELSPPQHEAIRQNYTAMVENIDRWLGVYLDELRKRGELDNTIVVFSSDHGEMLGDHDRWGKNVPYEASVGVPLVVAGPGIQNRRSDALVNLIDVGATFLDYAGAKPMEGMTAQSFRPLLEGKTDTHRDYVLSGLYNWRMVRDHRYKLIEGFDPARRKGHGSVPKGAERPIVLFDLKNDPQEIVNVAENHPEVVERMKKLLPVRNPDPDYGFASPAAIKAYGRHS</sequence>
<dbReference type="Pfam" id="PF00884">
    <property type="entry name" value="Sulfatase"/>
    <property type="match status" value="1"/>
</dbReference>
<evidence type="ECO:0000313" key="5">
    <source>
        <dbReference type="Proteomes" id="UP000305202"/>
    </source>
</evidence>